<dbReference type="SUPFAM" id="SSF53756">
    <property type="entry name" value="UDP-Glycosyltransferase/glycogen phosphorylase"/>
    <property type="match status" value="1"/>
</dbReference>
<dbReference type="InterPro" id="IPR012820">
    <property type="entry name" value="Sucrose_synthase_pln/cyn"/>
</dbReference>
<dbReference type="Pfam" id="PF00534">
    <property type="entry name" value="Glycos_transf_1"/>
    <property type="match status" value="1"/>
</dbReference>
<dbReference type="EnsemblPlants" id="Pp3c5_19770V3.4">
    <property type="protein sequence ID" value="Pp3c5_19770V3.4"/>
    <property type="gene ID" value="Pp3c5_19770"/>
</dbReference>
<dbReference type="AlphaFoldDB" id="A0A7I4DRZ2"/>
<evidence type="ECO:0000313" key="12">
    <source>
        <dbReference type="Proteomes" id="UP000006727"/>
    </source>
</evidence>
<evidence type="ECO:0000259" key="7">
    <source>
        <dbReference type="Pfam" id="PF00534"/>
    </source>
</evidence>
<sequence>MGGLLNGIMDGIATQAGALPRMTSMNKKIQGSLDDHRNENLRILSKLTAKRKALMQPHEVIDELNKAAEESGSLKIMDGPLARVFSLCQEAIVLAPWVGLALRPRPGLWEYMRINVEEMIVEELTTSEYLSFKECLADENRCNDLYVLELDIEPFNVGFPRMTRPQSIGNGVQFLNRHLSSRLFRDADSMEPLVEFMRVHKYKDQTLLLNESITNVVRLRPALIKAEEYLIKLPNDQPLKDFYSKLQELGLERGWGDTAGRVLEMIHLLLDLLQAPDPDILEKFLARIPIVFSVAIISPHGYFGQSNVLGMPDTGGQVVYILDQVRAMEKEMLKNIKLQGLDIEPQIVVVTRLIPNANGTTCNQRIEQIEGTKHSRILRVPFRNENGILHNWISRFDVYPFLENFVYDVAQELTVELPGKPDFIIGNYTDGNLVASLLCHQLGVTQCNIAHALEKTKYPDSDIYWKKFEEKYHFSCQFTADLIAMNQADFIITSTYQEIAGSEDTVGQYESHVAFSLPGLYRVVNGIDVFDPKFNIVSPGADTIVYFSFTEKDRRLTDLHDKIEKLLYDPEQTAEHIGSLKDRNKPILFSMARLDKVKNISGLVEMFAKNPRLRELVNLVVVAGNIQKEKSKDREEMAEIDKMHNLMKEYELDGDFRWLCAQTDRVLNGELYRYIADSHGAFVQPALYEGFGLTVIEAMTCGLPTFATCHGGPKEIVVSDVSGFHIDPFHPESASKIIVDFFERCTKEKDYWTKLSDGGLERIRTKYTWEIYAERLLTLSRVYGFWKFVSKLGRRETRRYLEMFYILKFRELVKTVPVASDDKSYLKEQEKKV</sequence>
<dbReference type="EC" id="2.4.1.13" evidence="2 6"/>
<name>A0A7I4DRZ2_PHYPA</name>
<protein>
    <recommendedName>
        <fullName evidence="2 6">Sucrose synthase</fullName>
        <ecNumber evidence="2 6">2.4.1.13</ecNumber>
    </recommendedName>
</protein>
<evidence type="ECO:0000313" key="11">
    <source>
        <dbReference type="EnsemblPlants" id="Pp3c5_19770V3.4"/>
    </source>
</evidence>
<dbReference type="InterPro" id="IPR000368">
    <property type="entry name" value="Sucrose_synth_GT-B1"/>
</dbReference>
<dbReference type="PANTHER" id="PTHR45839">
    <property type="match status" value="1"/>
</dbReference>
<dbReference type="FunFam" id="3.40.50.2000:FF:000006">
    <property type="entry name" value="Sucrose synthase"/>
    <property type="match status" value="1"/>
</dbReference>
<dbReference type="Gramene" id="Pp3c5_19770V3.4">
    <property type="protein sequence ID" value="Pp3c5_19770V3.4"/>
    <property type="gene ID" value="Pp3c5_19770"/>
</dbReference>
<evidence type="ECO:0000256" key="5">
    <source>
        <dbReference type="ARBA" id="ARBA00049030"/>
    </source>
</evidence>
<dbReference type="Gene3D" id="3.40.50.2000">
    <property type="entry name" value="Glycogen Phosphorylase B"/>
    <property type="match status" value="2"/>
</dbReference>
<dbReference type="Pfam" id="PF00862">
    <property type="entry name" value="GT-B_Sucrose_synth"/>
    <property type="match status" value="1"/>
</dbReference>
<dbReference type="Gene3D" id="1.20.120.1230">
    <property type="match status" value="1"/>
</dbReference>
<keyword evidence="12" id="KW-1185">Reference proteome</keyword>
<dbReference type="Pfam" id="PF24862">
    <property type="entry name" value="SUS_EPBD"/>
    <property type="match status" value="1"/>
</dbReference>
<organism evidence="11 12">
    <name type="scientific">Physcomitrium patens</name>
    <name type="common">Spreading-leaved earth moss</name>
    <name type="synonym">Physcomitrella patens</name>
    <dbReference type="NCBI Taxonomy" id="3218"/>
    <lineage>
        <taxon>Eukaryota</taxon>
        <taxon>Viridiplantae</taxon>
        <taxon>Streptophyta</taxon>
        <taxon>Embryophyta</taxon>
        <taxon>Bryophyta</taxon>
        <taxon>Bryophytina</taxon>
        <taxon>Bryopsida</taxon>
        <taxon>Funariidae</taxon>
        <taxon>Funariales</taxon>
        <taxon>Funariaceae</taxon>
        <taxon>Physcomitrium</taxon>
    </lineage>
</organism>
<dbReference type="PANTHER" id="PTHR45839:SF7">
    <property type="entry name" value="SUCROSE SYNTHASE 1"/>
    <property type="match status" value="1"/>
</dbReference>
<dbReference type="OrthoDB" id="937291at2759"/>
<dbReference type="KEGG" id="ppp:112282689"/>
<proteinExistence type="inferred from homology"/>
<evidence type="ECO:0000256" key="6">
    <source>
        <dbReference type="RuleBase" id="RU280817"/>
    </source>
</evidence>
<comment type="catalytic activity">
    <reaction evidence="5 6">
        <text>an NDP-alpha-D-glucose + D-fructose = a ribonucleoside 5'-diphosphate + sucrose + H(+)</text>
        <dbReference type="Rhea" id="RHEA:16241"/>
        <dbReference type="ChEBI" id="CHEBI:15378"/>
        <dbReference type="ChEBI" id="CHEBI:17992"/>
        <dbReference type="ChEBI" id="CHEBI:37721"/>
        <dbReference type="ChEBI" id="CHEBI:57930"/>
        <dbReference type="ChEBI" id="CHEBI:76533"/>
        <dbReference type="EC" id="2.4.1.13"/>
    </reaction>
</comment>
<comment type="similarity">
    <text evidence="1 6">Belongs to the glycosyltransferase 1 family. Plant sucrose synthase subfamily.</text>
</comment>
<reference evidence="11 12" key="2">
    <citation type="journal article" date="2018" name="Plant J.">
        <title>The Physcomitrella patens chromosome-scale assembly reveals moss genome structure and evolution.</title>
        <authorList>
            <person name="Lang D."/>
            <person name="Ullrich K.K."/>
            <person name="Murat F."/>
            <person name="Fuchs J."/>
            <person name="Jenkins J."/>
            <person name="Haas F.B."/>
            <person name="Piednoel M."/>
            <person name="Gundlach H."/>
            <person name="Van Bel M."/>
            <person name="Meyberg R."/>
            <person name="Vives C."/>
            <person name="Morata J."/>
            <person name="Symeonidi A."/>
            <person name="Hiss M."/>
            <person name="Muchero W."/>
            <person name="Kamisugi Y."/>
            <person name="Saleh O."/>
            <person name="Blanc G."/>
            <person name="Decker E.L."/>
            <person name="van Gessel N."/>
            <person name="Grimwood J."/>
            <person name="Hayes R.D."/>
            <person name="Graham S.W."/>
            <person name="Gunter L.E."/>
            <person name="McDaniel S.F."/>
            <person name="Hoernstein S.N.W."/>
            <person name="Larsson A."/>
            <person name="Li F.W."/>
            <person name="Perroud P.F."/>
            <person name="Phillips J."/>
            <person name="Ranjan P."/>
            <person name="Rokshar D.S."/>
            <person name="Rothfels C.J."/>
            <person name="Schneider L."/>
            <person name="Shu S."/>
            <person name="Stevenson D.W."/>
            <person name="Thummler F."/>
            <person name="Tillich M."/>
            <person name="Villarreal Aguilar J.C."/>
            <person name="Widiez T."/>
            <person name="Wong G.K."/>
            <person name="Wymore A."/>
            <person name="Zhang Y."/>
            <person name="Zimmer A.D."/>
            <person name="Quatrano R.S."/>
            <person name="Mayer K.F.X."/>
            <person name="Goodstein D."/>
            <person name="Casacuberta J.M."/>
            <person name="Vandepoele K."/>
            <person name="Reski R."/>
            <person name="Cuming A.C."/>
            <person name="Tuskan G.A."/>
            <person name="Maumus F."/>
            <person name="Salse J."/>
            <person name="Schmutz J."/>
            <person name="Rensing S.A."/>
        </authorList>
    </citation>
    <scope>NUCLEOTIDE SEQUENCE [LARGE SCALE GENOMIC DNA]</scope>
    <source>
        <strain evidence="11 12">cv. Gransden 2004</strain>
    </source>
</reference>
<keyword evidence="3 6" id="KW-0328">Glycosyltransferase</keyword>
<evidence type="ECO:0000256" key="4">
    <source>
        <dbReference type="ARBA" id="ARBA00022679"/>
    </source>
</evidence>
<evidence type="ECO:0000256" key="3">
    <source>
        <dbReference type="ARBA" id="ARBA00022676"/>
    </source>
</evidence>
<gene>
    <name evidence="11" type="primary">LOC112282689</name>
</gene>
<evidence type="ECO:0000256" key="2">
    <source>
        <dbReference type="ARBA" id="ARBA00012540"/>
    </source>
</evidence>
<evidence type="ECO:0000259" key="8">
    <source>
        <dbReference type="Pfam" id="PF00862"/>
    </source>
</evidence>
<evidence type="ECO:0000259" key="9">
    <source>
        <dbReference type="Pfam" id="PF24861"/>
    </source>
</evidence>
<dbReference type="Gene3D" id="3.10.450.330">
    <property type="match status" value="1"/>
</dbReference>
<feature type="domain" description="Glycosyl transferase family 1" evidence="7">
    <location>
        <begin position="576"/>
        <end position="743"/>
    </location>
</feature>
<dbReference type="GO" id="GO:0016157">
    <property type="term" value="F:sucrose synthase activity"/>
    <property type="evidence" value="ECO:0000318"/>
    <property type="project" value="GO_Central"/>
</dbReference>
<dbReference type="InterPro" id="IPR001296">
    <property type="entry name" value="Glyco_trans_1"/>
</dbReference>
<dbReference type="GO" id="GO:0005985">
    <property type="term" value="P:sucrose metabolic process"/>
    <property type="evidence" value="ECO:0007669"/>
    <property type="project" value="InterPro"/>
</dbReference>
<feature type="domain" description="Sucrose synthase first GT-B" evidence="8">
    <location>
        <begin position="280"/>
        <end position="568"/>
    </location>
</feature>
<accession>A0A7I4DRZ2</accession>
<dbReference type="RefSeq" id="XP_024376414.1">
    <property type="nucleotide sequence ID" value="XM_024520646.2"/>
</dbReference>
<reference evidence="11" key="3">
    <citation type="submission" date="2020-12" db="UniProtKB">
        <authorList>
            <consortium name="EnsemblPlants"/>
        </authorList>
    </citation>
    <scope>IDENTIFICATION</scope>
</reference>
<dbReference type="NCBIfam" id="TIGR02470">
    <property type="entry name" value="sucr_synth"/>
    <property type="match status" value="1"/>
</dbReference>
<dbReference type="InterPro" id="IPR056735">
    <property type="entry name" value="SUS_N"/>
</dbReference>
<dbReference type="FunFam" id="3.10.450.330:FF:000001">
    <property type="entry name" value="Sucrose synthase"/>
    <property type="match status" value="1"/>
</dbReference>
<dbReference type="GeneID" id="112282689"/>
<dbReference type="FunFam" id="1.20.120.1230:FF:000001">
    <property type="entry name" value="Sucrose synthase"/>
    <property type="match status" value="1"/>
</dbReference>
<dbReference type="InParanoid" id="A0A7I4DRZ2"/>
<dbReference type="EMBL" id="ABEU02000005">
    <property type="status" value="NOT_ANNOTATED_CDS"/>
    <property type="molecule type" value="Genomic_DNA"/>
</dbReference>
<keyword evidence="4 6" id="KW-0808">Transferase</keyword>
<feature type="domain" description="Sucrose synthase N-terminal" evidence="9">
    <location>
        <begin position="21"/>
        <end position="134"/>
    </location>
</feature>
<comment type="function">
    <text evidence="6">Sucrose-cleaving enzyme that provides UDP-glucose and fructose for various metabolic pathways.</text>
</comment>
<dbReference type="Proteomes" id="UP000006727">
    <property type="component" value="Chromosome 5"/>
</dbReference>
<reference evidence="11 12" key="1">
    <citation type="journal article" date="2008" name="Science">
        <title>The Physcomitrella genome reveals evolutionary insights into the conquest of land by plants.</title>
        <authorList>
            <person name="Rensing S."/>
            <person name="Lang D."/>
            <person name="Zimmer A."/>
            <person name="Terry A."/>
            <person name="Salamov A."/>
            <person name="Shapiro H."/>
            <person name="Nishiyama T."/>
            <person name="Perroud P.-F."/>
            <person name="Lindquist E."/>
            <person name="Kamisugi Y."/>
            <person name="Tanahashi T."/>
            <person name="Sakakibara K."/>
            <person name="Fujita T."/>
            <person name="Oishi K."/>
            <person name="Shin-I T."/>
            <person name="Kuroki Y."/>
            <person name="Toyoda A."/>
            <person name="Suzuki Y."/>
            <person name="Hashimoto A."/>
            <person name="Yamaguchi K."/>
            <person name="Sugano A."/>
            <person name="Kohara Y."/>
            <person name="Fujiyama A."/>
            <person name="Anterola A."/>
            <person name="Aoki S."/>
            <person name="Ashton N."/>
            <person name="Barbazuk W.B."/>
            <person name="Barker E."/>
            <person name="Bennetzen J."/>
            <person name="Bezanilla M."/>
            <person name="Blankenship R."/>
            <person name="Cho S.H."/>
            <person name="Dutcher S."/>
            <person name="Estelle M."/>
            <person name="Fawcett J.A."/>
            <person name="Gundlach H."/>
            <person name="Hanada K."/>
            <person name="Heyl A."/>
            <person name="Hicks K.A."/>
            <person name="Hugh J."/>
            <person name="Lohr M."/>
            <person name="Mayer K."/>
            <person name="Melkozernov A."/>
            <person name="Murata T."/>
            <person name="Nelson D."/>
            <person name="Pils B."/>
            <person name="Prigge M."/>
            <person name="Reiss B."/>
            <person name="Renner T."/>
            <person name="Rombauts S."/>
            <person name="Rushton P."/>
            <person name="Sanderfoot A."/>
            <person name="Schween G."/>
            <person name="Shiu S.-H."/>
            <person name="Stueber K."/>
            <person name="Theodoulou F.L."/>
            <person name="Tu H."/>
            <person name="Van de Peer Y."/>
            <person name="Verrier P.J."/>
            <person name="Waters E."/>
            <person name="Wood A."/>
            <person name="Yang L."/>
            <person name="Cove D."/>
            <person name="Cuming A."/>
            <person name="Hasebe M."/>
            <person name="Lucas S."/>
            <person name="Mishler D.B."/>
            <person name="Reski R."/>
            <person name="Grigoriev I."/>
            <person name="Quatrano R.S."/>
            <person name="Boore J.L."/>
        </authorList>
    </citation>
    <scope>NUCLEOTIDE SEQUENCE [LARGE SCALE GENOMIC DNA]</scope>
    <source>
        <strain evidence="11 12">cv. Gransden 2004</strain>
    </source>
</reference>
<feature type="domain" description="Sucrose synthase EPBD" evidence="10">
    <location>
        <begin position="170"/>
        <end position="257"/>
    </location>
</feature>
<dbReference type="InterPro" id="IPR056736">
    <property type="entry name" value="SUS_EPBD"/>
</dbReference>
<evidence type="ECO:0000256" key="1">
    <source>
        <dbReference type="ARBA" id="ARBA00005894"/>
    </source>
</evidence>
<dbReference type="Pfam" id="PF24861">
    <property type="entry name" value="SUS_N"/>
    <property type="match status" value="1"/>
</dbReference>
<evidence type="ECO:0000259" key="10">
    <source>
        <dbReference type="Pfam" id="PF24862"/>
    </source>
</evidence>